<dbReference type="GO" id="GO:0008793">
    <property type="term" value="F:aromatic-amino-acid transaminase activity"/>
    <property type="evidence" value="ECO:0007669"/>
    <property type="project" value="TreeGrafter"/>
</dbReference>
<evidence type="ECO:0000256" key="4">
    <source>
        <dbReference type="ARBA" id="ARBA00022490"/>
    </source>
</evidence>
<dbReference type="InterPro" id="IPR015421">
    <property type="entry name" value="PyrdxlP-dep_Trfase_major"/>
</dbReference>
<dbReference type="EC" id="2.6.1.57" evidence="9"/>
<comment type="cofactor">
    <cofactor evidence="1">
        <name>pyridoxal 5'-phosphate</name>
        <dbReference type="ChEBI" id="CHEBI:597326"/>
    </cofactor>
</comment>
<dbReference type="SUPFAM" id="SSF53383">
    <property type="entry name" value="PLP-dependent transferases"/>
    <property type="match status" value="1"/>
</dbReference>
<dbReference type="PANTHER" id="PTHR42790:SF21">
    <property type="entry name" value="AROMATIC_AMINOADIPATE AMINOTRANSFERASE 1"/>
    <property type="match status" value="1"/>
</dbReference>
<evidence type="ECO:0000256" key="2">
    <source>
        <dbReference type="ARBA" id="ARBA00004496"/>
    </source>
</evidence>
<organism evidence="11 12">
    <name type="scientific">Saccharomycopsis crataegensis</name>
    <dbReference type="NCBI Taxonomy" id="43959"/>
    <lineage>
        <taxon>Eukaryota</taxon>
        <taxon>Fungi</taxon>
        <taxon>Dikarya</taxon>
        <taxon>Ascomycota</taxon>
        <taxon>Saccharomycotina</taxon>
        <taxon>Saccharomycetes</taxon>
        <taxon>Saccharomycopsidaceae</taxon>
        <taxon>Saccharomycopsis</taxon>
    </lineage>
</organism>
<comment type="similarity">
    <text evidence="3">Belongs to the class-I pyridoxal-phosphate-dependent aminotransferase family.</text>
</comment>
<dbReference type="PANTHER" id="PTHR42790">
    <property type="entry name" value="AMINOTRANSFERASE"/>
    <property type="match status" value="1"/>
</dbReference>
<comment type="subcellular location">
    <subcellularLocation>
        <location evidence="2">Cytoplasm</location>
    </subcellularLocation>
</comment>
<evidence type="ECO:0000259" key="10">
    <source>
        <dbReference type="Pfam" id="PF00155"/>
    </source>
</evidence>
<accession>A0AAV5QVV4</accession>
<dbReference type="EMBL" id="BTFZ01000020">
    <property type="protein sequence ID" value="GMM38641.1"/>
    <property type="molecule type" value="Genomic_DNA"/>
</dbReference>
<keyword evidence="7" id="KW-0663">Pyridoxal phosphate</keyword>
<dbReference type="RefSeq" id="XP_064855636.1">
    <property type="nucleotide sequence ID" value="XM_064999564.1"/>
</dbReference>
<evidence type="ECO:0000256" key="6">
    <source>
        <dbReference type="ARBA" id="ARBA00022679"/>
    </source>
</evidence>
<dbReference type="CDD" id="cd00609">
    <property type="entry name" value="AAT_like"/>
    <property type="match status" value="1"/>
</dbReference>
<dbReference type="GO" id="GO:0005737">
    <property type="term" value="C:cytoplasm"/>
    <property type="evidence" value="ECO:0007669"/>
    <property type="project" value="UniProtKB-SubCell"/>
</dbReference>
<dbReference type="GO" id="GO:0009074">
    <property type="term" value="P:aromatic amino acid family catabolic process"/>
    <property type="evidence" value="ECO:0007669"/>
    <property type="project" value="TreeGrafter"/>
</dbReference>
<proteinExistence type="inferred from homology"/>
<dbReference type="GO" id="GO:0019878">
    <property type="term" value="P:lysine biosynthetic process via aminoadipic acid"/>
    <property type="evidence" value="ECO:0007669"/>
    <property type="project" value="TreeGrafter"/>
</dbReference>
<dbReference type="GeneID" id="90076629"/>
<dbReference type="Gene3D" id="3.40.640.10">
    <property type="entry name" value="Type I PLP-dependent aspartate aminotransferase-like (Major domain)"/>
    <property type="match status" value="1"/>
</dbReference>
<dbReference type="GO" id="GO:0047536">
    <property type="term" value="F:2-aminoadipate transaminase activity"/>
    <property type="evidence" value="ECO:0007669"/>
    <property type="project" value="TreeGrafter"/>
</dbReference>
<dbReference type="Pfam" id="PF00155">
    <property type="entry name" value="Aminotran_1_2"/>
    <property type="match status" value="1"/>
</dbReference>
<evidence type="ECO:0000256" key="3">
    <source>
        <dbReference type="ARBA" id="ARBA00007441"/>
    </source>
</evidence>
<keyword evidence="4" id="KW-0963">Cytoplasm</keyword>
<keyword evidence="12" id="KW-1185">Reference proteome</keyword>
<evidence type="ECO:0000256" key="7">
    <source>
        <dbReference type="ARBA" id="ARBA00022898"/>
    </source>
</evidence>
<comment type="caution">
    <text evidence="11">The sequence shown here is derived from an EMBL/GenBank/DDBJ whole genome shotgun (WGS) entry which is preliminary data.</text>
</comment>
<evidence type="ECO:0000256" key="1">
    <source>
        <dbReference type="ARBA" id="ARBA00001933"/>
    </source>
</evidence>
<evidence type="ECO:0000256" key="5">
    <source>
        <dbReference type="ARBA" id="ARBA00022576"/>
    </source>
</evidence>
<dbReference type="InterPro" id="IPR004839">
    <property type="entry name" value="Aminotransferase_I/II_large"/>
</dbReference>
<sequence>MTVDSSLPLSKDLDYHLSAEALRRKESPLKGAFKYYGKPDLVFLGGGLPQPTYFPWNKITTESPAPPFENGIGYKPQDASEMTISEITKHTPSHLEGIDIPLSRSLQYGNTNGQPELIKFLKEHTTMVHPMQYQDWDLIVNTGNTQGWNDLLRNFCDKGDTILTEEYTFASSLEAANAQAITTFPVKMDSFGIIPSQLDAVLTNWIGKKPKLLYTIPTGQNPTGSSLSNERRQEIYKIACKHDILIVEDEPYYFLQMEEYTKDVNARSGKSIHNHEEFVKAMVKSFLSLDTEGRVLRLDSCSKTLAPGTRVGWITAKASFIERFTRIQEVSSQNCSGFSQSIVGGTLNRWGQTGYLDWLIKLRAEYTHKRDVTVDSIYKHFPTELMEFVPPVAGMFFAFHIDATKHPKFESEFKGDVLAVEKAIYERAAEYGSYMIPGSWFKTVGQTEPPQQVAPEKQTHLFFRGTYAATPLDEIIVGIERFGKAIKDEFGIKN</sequence>
<dbReference type="GO" id="GO:0006571">
    <property type="term" value="P:tyrosine biosynthetic process"/>
    <property type="evidence" value="ECO:0007669"/>
    <property type="project" value="TreeGrafter"/>
</dbReference>
<dbReference type="GO" id="GO:0030170">
    <property type="term" value="F:pyridoxal phosphate binding"/>
    <property type="evidence" value="ECO:0007669"/>
    <property type="project" value="InterPro"/>
</dbReference>
<name>A0AAV5QVV4_9ASCO</name>
<protein>
    <recommendedName>
        <fullName evidence="9">aromatic-amino-acid transaminase</fullName>
        <ecNumber evidence="9">2.6.1.57</ecNumber>
    </recommendedName>
</protein>
<evidence type="ECO:0000256" key="9">
    <source>
        <dbReference type="ARBA" id="ARBA00067014"/>
    </source>
</evidence>
<dbReference type="AlphaFoldDB" id="A0AAV5QVV4"/>
<evidence type="ECO:0000313" key="12">
    <source>
        <dbReference type="Proteomes" id="UP001360560"/>
    </source>
</evidence>
<evidence type="ECO:0000256" key="8">
    <source>
        <dbReference type="ARBA" id="ARBA00051993"/>
    </source>
</evidence>
<comment type="catalytic activity">
    <reaction evidence="8">
        <text>an aromatic L-alpha-amino acid + 2-oxoglutarate = an aromatic oxo-acid + L-glutamate</text>
        <dbReference type="Rhea" id="RHEA:17533"/>
        <dbReference type="ChEBI" id="CHEBI:16810"/>
        <dbReference type="ChEBI" id="CHEBI:29985"/>
        <dbReference type="ChEBI" id="CHEBI:73309"/>
        <dbReference type="ChEBI" id="CHEBI:84824"/>
        <dbReference type="EC" id="2.6.1.57"/>
    </reaction>
</comment>
<dbReference type="Proteomes" id="UP001360560">
    <property type="component" value="Unassembled WGS sequence"/>
</dbReference>
<dbReference type="FunFam" id="3.40.640.10:FF:000074">
    <property type="entry name" value="Aromatic amino acid aminotransferase"/>
    <property type="match status" value="1"/>
</dbReference>
<reference evidence="11 12" key="1">
    <citation type="journal article" date="2023" name="Elife">
        <title>Identification of key yeast species and microbe-microbe interactions impacting larval growth of Drosophila in the wild.</title>
        <authorList>
            <person name="Mure A."/>
            <person name="Sugiura Y."/>
            <person name="Maeda R."/>
            <person name="Honda K."/>
            <person name="Sakurai N."/>
            <person name="Takahashi Y."/>
            <person name="Watada M."/>
            <person name="Katoh T."/>
            <person name="Gotoh A."/>
            <person name="Gotoh Y."/>
            <person name="Taniguchi I."/>
            <person name="Nakamura K."/>
            <person name="Hayashi T."/>
            <person name="Katayama T."/>
            <person name="Uemura T."/>
            <person name="Hattori Y."/>
        </authorList>
    </citation>
    <scope>NUCLEOTIDE SEQUENCE [LARGE SCALE GENOMIC DNA]</scope>
    <source>
        <strain evidence="11 12">SC-9</strain>
    </source>
</reference>
<evidence type="ECO:0000313" key="11">
    <source>
        <dbReference type="EMBL" id="GMM38641.1"/>
    </source>
</evidence>
<keyword evidence="6" id="KW-0808">Transferase</keyword>
<dbReference type="InterPro" id="IPR015424">
    <property type="entry name" value="PyrdxlP-dep_Trfase"/>
</dbReference>
<gene>
    <name evidence="11" type="ORF">DASC09_059800</name>
</gene>
<dbReference type="InterPro" id="IPR050859">
    <property type="entry name" value="Class-I_PLP-dep_aminotransf"/>
</dbReference>
<feature type="domain" description="Aminotransferase class I/classII large" evidence="10">
    <location>
        <begin position="106"/>
        <end position="443"/>
    </location>
</feature>
<keyword evidence="5" id="KW-0032">Aminotransferase</keyword>